<comment type="caution">
    <text evidence="1">The sequence shown here is derived from an EMBL/GenBank/DDBJ whole genome shotgun (WGS) entry which is preliminary data.</text>
</comment>
<dbReference type="Proteomes" id="UP001159363">
    <property type="component" value="Chromosome X"/>
</dbReference>
<protein>
    <submittedName>
        <fullName evidence="1">Uncharacterized protein</fullName>
    </submittedName>
</protein>
<organism evidence="1 2">
    <name type="scientific">Dryococelus australis</name>
    <dbReference type="NCBI Taxonomy" id="614101"/>
    <lineage>
        <taxon>Eukaryota</taxon>
        <taxon>Metazoa</taxon>
        <taxon>Ecdysozoa</taxon>
        <taxon>Arthropoda</taxon>
        <taxon>Hexapoda</taxon>
        <taxon>Insecta</taxon>
        <taxon>Pterygota</taxon>
        <taxon>Neoptera</taxon>
        <taxon>Polyneoptera</taxon>
        <taxon>Phasmatodea</taxon>
        <taxon>Verophasmatodea</taxon>
        <taxon>Anareolatae</taxon>
        <taxon>Phasmatidae</taxon>
        <taxon>Eurycanthinae</taxon>
        <taxon>Dryococelus</taxon>
    </lineage>
</organism>
<keyword evidence="2" id="KW-1185">Reference proteome</keyword>
<dbReference type="EMBL" id="JARBHB010000004">
    <property type="protein sequence ID" value="KAJ8886931.1"/>
    <property type="molecule type" value="Genomic_DNA"/>
</dbReference>
<reference evidence="1 2" key="1">
    <citation type="submission" date="2023-02" db="EMBL/GenBank/DDBJ databases">
        <title>LHISI_Scaffold_Assembly.</title>
        <authorList>
            <person name="Stuart O.P."/>
            <person name="Cleave R."/>
            <person name="Magrath M.J.L."/>
            <person name="Mikheyev A.S."/>
        </authorList>
    </citation>
    <scope>NUCLEOTIDE SEQUENCE [LARGE SCALE GENOMIC DNA]</scope>
    <source>
        <strain evidence="1">Daus_M_001</strain>
        <tissue evidence="1">Leg muscle</tissue>
    </source>
</reference>
<evidence type="ECO:0000313" key="2">
    <source>
        <dbReference type="Proteomes" id="UP001159363"/>
    </source>
</evidence>
<accession>A0ABQ9HRI1</accession>
<evidence type="ECO:0000313" key="1">
    <source>
        <dbReference type="EMBL" id="KAJ8886931.1"/>
    </source>
</evidence>
<sequence length="129" mass="14694">MHCACFLSLHACSLMKYLESNPAEHYNGAVAKLMFDKHINFLVTRSYQARCLGAVVQHNTGLVHYKLHKTVYNTSPGIYCKNVKTQKQSWKEKLKCLKSLFTSALTPDLEWMKKSTIFSKSSTNTEITS</sequence>
<gene>
    <name evidence="1" type="ORF">PR048_013145</name>
</gene>
<name>A0ABQ9HRI1_9NEOP</name>
<proteinExistence type="predicted"/>